<feature type="transmembrane region" description="Helical" evidence="1">
    <location>
        <begin position="29"/>
        <end position="46"/>
    </location>
</feature>
<evidence type="ECO:0008006" key="4">
    <source>
        <dbReference type="Google" id="ProtNLM"/>
    </source>
</evidence>
<accession>A0A1G6R9Y3</accession>
<feature type="transmembrane region" description="Helical" evidence="1">
    <location>
        <begin position="58"/>
        <end position="79"/>
    </location>
</feature>
<feature type="transmembrane region" description="Helical" evidence="1">
    <location>
        <begin position="5"/>
        <end position="23"/>
    </location>
</feature>
<keyword evidence="3" id="KW-1185">Reference proteome</keyword>
<evidence type="ECO:0000256" key="1">
    <source>
        <dbReference type="SAM" id="Phobius"/>
    </source>
</evidence>
<dbReference type="Proteomes" id="UP000199387">
    <property type="component" value="Unassembled WGS sequence"/>
</dbReference>
<feature type="transmembrane region" description="Helical" evidence="1">
    <location>
        <begin position="85"/>
        <end position="108"/>
    </location>
</feature>
<organism evidence="2 3">
    <name type="scientific">Melghirimyces thermohalophilus</name>
    <dbReference type="NCBI Taxonomy" id="1236220"/>
    <lineage>
        <taxon>Bacteria</taxon>
        <taxon>Bacillati</taxon>
        <taxon>Bacillota</taxon>
        <taxon>Bacilli</taxon>
        <taxon>Bacillales</taxon>
        <taxon>Thermoactinomycetaceae</taxon>
        <taxon>Melghirimyces</taxon>
    </lineage>
</organism>
<gene>
    <name evidence="2" type="ORF">SAMN04488112_12712</name>
</gene>
<keyword evidence="1" id="KW-1133">Transmembrane helix</keyword>
<keyword evidence="1" id="KW-0812">Transmembrane</keyword>
<dbReference type="OrthoDB" id="1926204at2"/>
<dbReference type="RefSeq" id="WP_091573012.1">
    <property type="nucleotide sequence ID" value="NZ_FMZA01000027.1"/>
</dbReference>
<evidence type="ECO:0000313" key="2">
    <source>
        <dbReference type="EMBL" id="SDD01432.1"/>
    </source>
</evidence>
<dbReference type="EMBL" id="FMZA01000027">
    <property type="protein sequence ID" value="SDD01432.1"/>
    <property type="molecule type" value="Genomic_DNA"/>
</dbReference>
<sequence length="117" mass="13176">MTDWILKLIICPIVILLSDFMFSDLSYPSPYSVVLTGAILALANHFMEVAMLRPGTFWISNMMDFLTSVTIISVSSWMIPGARAALPGILLTAFLLTVTEYFQHLWLLRSDKTEKMA</sequence>
<evidence type="ECO:0000313" key="3">
    <source>
        <dbReference type="Proteomes" id="UP000199387"/>
    </source>
</evidence>
<keyword evidence="1" id="KW-0472">Membrane</keyword>
<protein>
    <recommendedName>
        <fullName evidence="4">4 TMS phage holin, superfamily IV</fullName>
    </recommendedName>
</protein>
<reference evidence="2 3" key="1">
    <citation type="submission" date="2016-10" db="EMBL/GenBank/DDBJ databases">
        <authorList>
            <person name="de Groot N.N."/>
        </authorList>
    </citation>
    <scope>NUCLEOTIDE SEQUENCE [LARGE SCALE GENOMIC DNA]</scope>
    <source>
        <strain evidence="2 3">DSM 45514</strain>
    </source>
</reference>
<name>A0A1G6R9Y3_9BACL</name>
<proteinExistence type="predicted"/>
<dbReference type="AlphaFoldDB" id="A0A1G6R9Y3"/>